<dbReference type="InterPro" id="IPR039722">
    <property type="entry name" value="Upf3"/>
</dbReference>
<dbReference type="STRING" id="4999.A0A1Y1UI48"/>
<feature type="region of interest" description="Disordered" evidence="5">
    <location>
        <begin position="192"/>
        <end position="380"/>
    </location>
</feature>
<accession>A0A1Y1UI48</accession>
<keyword evidence="4" id="KW-0539">Nucleus</keyword>
<dbReference type="GeneID" id="33557353"/>
<dbReference type="SUPFAM" id="SSF54928">
    <property type="entry name" value="RNA-binding domain, RBD"/>
    <property type="match status" value="1"/>
</dbReference>
<dbReference type="Pfam" id="PF03467">
    <property type="entry name" value="Smg4_UPF3"/>
    <property type="match status" value="1"/>
</dbReference>
<dbReference type="Proteomes" id="UP000193218">
    <property type="component" value="Unassembled WGS sequence"/>
</dbReference>
<dbReference type="InterPro" id="IPR012677">
    <property type="entry name" value="Nucleotide-bd_a/b_plait_sf"/>
</dbReference>
<sequence length="380" mass="40085">MSPAGPSKTEPAIRSKLVIRRLPPNLPENIFWTSVEPWVHAETCLWKRFVPGKAGDGRDQRPVFSRAYVLMASPEALVNFHRGFDGHLFRSKTGEEYQAVVEFSPVQKTPYKAKVKTDARQGTIEEDPDYKSYLDSLSAPPTAPAEEVSKPSGSAPVPTSTPLLDHLRALKKAKKKKDPSVKEAALSAVTKAAAKRAPQQPNVVMVAGPGRDVKVAPAEEGKKKNKKKAKGEAAGSGPKDAAKGSKQQQDAAAPPPSISRSTAPAKEKAQQDPSAQPARGLTKASNDATNPPREAGARGRGRGRGQGQVHEGSGRSARGAVMEILSKNAEGEKGGGRGGRSRGRGRGTPSSTVAAPGPARGEEASASETSLAARQERIDA</sequence>
<evidence type="ECO:0000259" key="6">
    <source>
        <dbReference type="Pfam" id="PF03467"/>
    </source>
</evidence>
<feature type="domain" description="UPF3" evidence="6">
    <location>
        <begin position="14"/>
        <end position="171"/>
    </location>
</feature>
<dbReference type="GO" id="GO:0045727">
    <property type="term" value="P:positive regulation of translation"/>
    <property type="evidence" value="ECO:0007669"/>
    <property type="project" value="TreeGrafter"/>
</dbReference>
<comment type="caution">
    <text evidence="7">The sequence shown here is derived from an EMBL/GenBank/DDBJ whole genome shotgun (WGS) entry which is preliminary data.</text>
</comment>
<dbReference type="InParanoid" id="A0A1Y1UI48"/>
<dbReference type="RefSeq" id="XP_021871717.1">
    <property type="nucleotide sequence ID" value="XM_022015544.1"/>
</dbReference>
<keyword evidence="8" id="KW-1185">Reference proteome</keyword>
<dbReference type="GO" id="GO:0005737">
    <property type="term" value="C:cytoplasm"/>
    <property type="evidence" value="ECO:0007669"/>
    <property type="project" value="TreeGrafter"/>
</dbReference>
<dbReference type="PANTHER" id="PTHR13112:SF0">
    <property type="entry name" value="FI21285P1"/>
    <property type="match status" value="1"/>
</dbReference>
<feature type="compositionally biased region" description="Basic and acidic residues" evidence="5">
    <location>
        <begin position="211"/>
        <end position="222"/>
    </location>
</feature>
<dbReference type="GO" id="GO:0000184">
    <property type="term" value="P:nuclear-transcribed mRNA catabolic process, nonsense-mediated decay"/>
    <property type="evidence" value="ECO:0007669"/>
    <property type="project" value="UniProtKB-KW"/>
</dbReference>
<organism evidence="7 8">
    <name type="scientific">Kockovaella imperatae</name>
    <dbReference type="NCBI Taxonomy" id="4999"/>
    <lineage>
        <taxon>Eukaryota</taxon>
        <taxon>Fungi</taxon>
        <taxon>Dikarya</taxon>
        <taxon>Basidiomycota</taxon>
        <taxon>Agaricomycotina</taxon>
        <taxon>Tremellomycetes</taxon>
        <taxon>Tremellales</taxon>
        <taxon>Cuniculitremaceae</taxon>
        <taxon>Kockovaella</taxon>
    </lineage>
</organism>
<dbReference type="GO" id="GO:0005730">
    <property type="term" value="C:nucleolus"/>
    <property type="evidence" value="ECO:0007669"/>
    <property type="project" value="TreeGrafter"/>
</dbReference>
<proteinExistence type="inferred from homology"/>
<evidence type="ECO:0000256" key="5">
    <source>
        <dbReference type="SAM" id="MobiDB-lite"/>
    </source>
</evidence>
<dbReference type="CDD" id="cd12455">
    <property type="entry name" value="RRM_like_Smg4_UPF3"/>
    <property type="match status" value="1"/>
</dbReference>
<keyword evidence="3" id="KW-0866">Nonsense-mediated mRNA decay</keyword>
<dbReference type="EMBL" id="NBSH01000005">
    <property type="protein sequence ID" value="ORX37730.1"/>
    <property type="molecule type" value="Genomic_DNA"/>
</dbReference>
<dbReference type="InterPro" id="IPR035979">
    <property type="entry name" value="RBD_domain_sf"/>
</dbReference>
<dbReference type="OrthoDB" id="18087at2759"/>
<feature type="compositionally biased region" description="Low complexity" evidence="5">
    <location>
        <begin position="364"/>
        <end position="373"/>
    </location>
</feature>
<dbReference type="AlphaFoldDB" id="A0A1Y1UI48"/>
<reference evidence="7 8" key="1">
    <citation type="submission" date="2017-03" db="EMBL/GenBank/DDBJ databases">
        <title>Widespread Adenine N6-methylation of Active Genes in Fungi.</title>
        <authorList>
            <consortium name="DOE Joint Genome Institute"/>
            <person name="Mondo S.J."/>
            <person name="Dannebaum R.O."/>
            <person name="Kuo R.C."/>
            <person name="Louie K.B."/>
            <person name="Bewick A.J."/>
            <person name="Labutti K."/>
            <person name="Haridas S."/>
            <person name="Kuo A."/>
            <person name="Salamov A."/>
            <person name="Ahrendt S.R."/>
            <person name="Lau R."/>
            <person name="Bowen B.P."/>
            <person name="Lipzen A."/>
            <person name="Sullivan W."/>
            <person name="Andreopoulos W.B."/>
            <person name="Clum A."/>
            <person name="Lindquist E."/>
            <person name="Daum C."/>
            <person name="Northen T.R."/>
            <person name="Ramamoorthy G."/>
            <person name="Schmitz R.J."/>
            <person name="Gryganskyi A."/>
            <person name="Culley D."/>
            <person name="Magnuson J."/>
            <person name="James T.Y."/>
            <person name="O'Malley M.A."/>
            <person name="Stajich J.E."/>
            <person name="Spatafora J.W."/>
            <person name="Visel A."/>
            <person name="Grigoriev I.V."/>
        </authorList>
    </citation>
    <scope>NUCLEOTIDE SEQUENCE [LARGE SCALE GENOMIC DNA]</scope>
    <source>
        <strain evidence="7 8">NRRL Y-17943</strain>
    </source>
</reference>
<evidence type="ECO:0000256" key="3">
    <source>
        <dbReference type="ARBA" id="ARBA00023161"/>
    </source>
</evidence>
<comment type="subcellular location">
    <subcellularLocation>
        <location evidence="1">Nucleus</location>
    </subcellularLocation>
</comment>
<feature type="region of interest" description="Disordered" evidence="5">
    <location>
        <begin position="117"/>
        <end position="162"/>
    </location>
</feature>
<dbReference type="InterPro" id="IPR005120">
    <property type="entry name" value="UPF3_dom"/>
</dbReference>
<gene>
    <name evidence="7" type="ORF">BD324DRAFT_623055</name>
</gene>
<dbReference type="Gene3D" id="3.30.70.330">
    <property type="match status" value="1"/>
</dbReference>
<dbReference type="PANTHER" id="PTHR13112">
    <property type="entry name" value="UPF3 REGULATOR OF NONSENSE TRANSCRIPTS-LIKE PROTEIN"/>
    <property type="match status" value="1"/>
</dbReference>
<name>A0A1Y1UI48_9TREE</name>
<comment type="similarity">
    <text evidence="2">Belongs to the RENT3 family.</text>
</comment>
<evidence type="ECO:0000313" key="7">
    <source>
        <dbReference type="EMBL" id="ORX37730.1"/>
    </source>
</evidence>
<protein>
    <submittedName>
        <fullName evidence="7">Smg-4/UPF3 family-domain-containing protein</fullName>
    </submittedName>
</protein>
<evidence type="ECO:0000256" key="4">
    <source>
        <dbReference type="ARBA" id="ARBA00023242"/>
    </source>
</evidence>
<dbReference type="GO" id="GO:0003729">
    <property type="term" value="F:mRNA binding"/>
    <property type="evidence" value="ECO:0007669"/>
    <property type="project" value="TreeGrafter"/>
</dbReference>
<dbReference type="FunCoup" id="A0A1Y1UI48">
    <property type="interactions" value="68"/>
</dbReference>
<evidence type="ECO:0000313" key="8">
    <source>
        <dbReference type="Proteomes" id="UP000193218"/>
    </source>
</evidence>
<evidence type="ECO:0000256" key="1">
    <source>
        <dbReference type="ARBA" id="ARBA00004123"/>
    </source>
</evidence>
<evidence type="ECO:0000256" key="2">
    <source>
        <dbReference type="ARBA" id="ARBA00005991"/>
    </source>
</evidence>